<dbReference type="Pfam" id="PF01814">
    <property type="entry name" value="Hemerythrin"/>
    <property type="match status" value="1"/>
</dbReference>
<evidence type="ECO:0000313" key="3">
    <source>
        <dbReference type="Proteomes" id="UP000032614"/>
    </source>
</evidence>
<dbReference type="KEGG" id="bfn:OI25_7446"/>
<protein>
    <submittedName>
        <fullName evidence="2">Hemerythrin HHE cation binding domain protein</fullName>
    </submittedName>
</protein>
<proteinExistence type="predicted"/>
<organism evidence="2 3">
    <name type="scientific">Paraburkholderia fungorum</name>
    <dbReference type="NCBI Taxonomy" id="134537"/>
    <lineage>
        <taxon>Bacteria</taxon>
        <taxon>Pseudomonadati</taxon>
        <taxon>Pseudomonadota</taxon>
        <taxon>Betaproteobacteria</taxon>
        <taxon>Burkholderiales</taxon>
        <taxon>Burkholderiaceae</taxon>
        <taxon>Paraburkholderia</taxon>
    </lineage>
</organism>
<gene>
    <name evidence="2" type="ORF">OI25_7446</name>
</gene>
<dbReference type="AlphaFoldDB" id="A0AAU8STQ1"/>
<reference evidence="2 3" key="1">
    <citation type="journal article" date="2015" name="Genome Announc.">
        <title>Complete genome sequences for 59 burkholderia isolates, both pathogenic and near neighbor.</title>
        <authorList>
            <person name="Johnson S.L."/>
            <person name="Bishop-Lilly K.A."/>
            <person name="Ladner J.T."/>
            <person name="Daligault H.E."/>
            <person name="Davenport K.W."/>
            <person name="Jaissle J."/>
            <person name="Frey K.G."/>
            <person name="Koroleva G.I."/>
            <person name="Bruce D.C."/>
            <person name="Coyne S.R."/>
            <person name="Broomall S.M."/>
            <person name="Li P.E."/>
            <person name="Teshima H."/>
            <person name="Gibbons H.S."/>
            <person name="Palacios G.F."/>
            <person name="Rosenzweig C.N."/>
            <person name="Redden C.L."/>
            <person name="Xu Y."/>
            <person name="Minogue T.D."/>
            <person name="Chain P.S."/>
        </authorList>
    </citation>
    <scope>NUCLEOTIDE SEQUENCE [LARGE SCALE GENOMIC DNA]</scope>
    <source>
        <strain evidence="2 3">ATCC BAA-463</strain>
    </source>
</reference>
<dbReference type="EMBL" id="CP010025">
    <property type="protein sequence ID" value="AJZ56985.1"/>
    <property type="molecule type" value="Genomic_DNA"/>
</dbReference>
<feature type="domain" description="Hemerythrin-like" evidence="1">
    <location>
        <begin position="3"/>
        <end position="137"/>
    </location>
</feature>
<dbReference type="Gene3D" id="1.20.120.520">
    <property type="entry name" value="nmb1532 protein domain like"/>
    <property type="match status" value="1"/>
</dbReference>
<evidence type="ECO:0000259" key="1">
    <source>
        <dbReference type="Pfam" id="PF01814"/>
    </source>
</evidence>
<name>A0AAU8STQ1_9BURK</name>
<accession>A0AAU8STQ1</accession>
<evidence type="ECO:0000313" key="2">
    <source>
        <dbReference type="EMBL" id="AJZ56985.1"/>
    </source>
</evidence>
<dbReference type="Proteomes" id="UP000032614">
    <property type="component" value="Chromosome 3"/>
</dbReference>
<sequence>MPTLIDRLLNEHATLERLARLLNGEMSLRADPRAPDIALLVDALYYLTRFPDVTHHMLEDRIVERLLEKRALPASVGHDLEAQHATLIRQGRELLQDLESAVREENMSQELVEIHIRHYAQRLRHNMAVEESVLFPVAVRHLDQDDFRALALPDVHGQPDPLYQTPVDERFEQLHRVIAGEAGCGCDDVGH</sequence>
<dbReference type="InterPro" id="IPR012312">
    <property type="entry name" value="Hemerythrin-like"/>
</dbReference>